<evidence type="ECO:0000313" key="2">
    <source>
        <dbReference type="EnsemblFungi" id="CEF86667"/>
    </source>
</evidence>
<reference evidence="2 3" key="2">
    <citation type="journal article" date="2010" name="Nature">
        <title>Comparative genomics reveals mobile pathogenicity chromosomes in Fusarium.</title>
        <authorList>
            <person name="Ma L.J."/>
            <person name="van der Does H.C."/>
            <person name="Borkovich K.A."/>
            <person name="Coleman J.J."/>
            <person name="Daboussi M.J."/>
            <person name="Di Pietro A."/>
            <person name="Dufresne M."/>
            <person name="Freitag M."/>
            <person name="Grabherr M."/>
            <person name="Henrissat B."/>
            <person name="Houterman P.M."/>
            <person name="Kang S."/>
            <person name="Shim W.B."/>
            <person name="Woloshuk C."/>
            <person name="Xie X."/>
            <person name="Xu J.R."/>
            <person name="Antoniw J."/>
            <person name="Baker S.E."/>
            <person name="Bluhm B.H."/>
            <person name="Breakspear A."/>
            <person name="Brown D.W."/>
            <person name="Butchko R.A."/>
            <person name="Chapman S."/>
            <person name="Coulson R."/>
            <person name="Coutinho P.M."/>
            <person name="Danchin E.G."/>
            <person name="Diener A."/>
            <person name="Gale L.R."/>
            <person name="Gardiner D.M."/>
            <person name="Goff S."/>
            <person name="Hammond-Kosack K.E."/>
            <person name="Hilburn K."/>
            <person name="Hua-Van A."/>
            <person name="Jonkers W."/>
            <person name="Kazan K."/>
            <person name="Kodira C.D."/>
            <person name="Koehrsen M."/>
            <person name="Kumar L."/>
            <person name="Lee Y.H."/>
            <person name="Li L."/>
            <person name="Manners J.M."/>
            <person name="Miranda-Saavedra D."/>
            <person name="Mukherjee M."/>
            <person name="Park G."/>
            <person name="Park J."/>
            <person name="Park S.Y."/>
            <person name="Proctor R.H."/>
            <person name="Regev A."/>
            <person name="Ruiz-Roldan M.C."/>
            <person name="Sain D."/>
            <person name="Sakthikumar S."/>
            <person name="Sykes S."/>
            <person name="Schwartz D.C."/>
            <person name="Turgeon B.G."/>
            <person name="Wapinski I."/>
            <person name="Yoder O."/>
            <person name="Young S."/>
            <person name="Zeng Q."/>
            <person name="Zhou S."/>
            <person name="Galagan J."/>
            <person name="Cuomo C.A."/>
            <person name="Kistler H.C."/>
            <person name="Rep M."/>
        </authorList>
    </citation>
    <scope>GENOME REANNOTATION</scope>
    <source>
        <strain evidence="3">ATCC MYA-4620 / CBS 123657 / FGSC 9075 / NRRL 31084 / PH-1</strain>
        <strain evidence="2">PH-1 / ATCC MYA-4620 / FGSC 9075 / NRRL 31084</strain>
    </source>
</reference>
<evidence type="ECO:0000313" key="3">
    <source>
        <dbReference type="Proteomes" id="UP000070720"/>
    </source>
</evidence>
<reference evidence="2" key="4">
    <citation type="submission" date="2017-01" db="UniProtKB">
        <authorList>
            <consortium name="EnsemblFungi"/>
        </authorList>
    </citation>
    <scope>IDENTIFICATION</scope>
    <source>
        <strain evidence="2">PH-1 / ATCC MYA-4620 / FGSC 9075 / NRRL 31084</strain>
    </source>
</reference>
<reference evidence="2 3" key="1">
    <citation type="journal article" date="2007" name="Science">
        <title>The Fusarium graminearum genome reveals a link between localized polymorphism and pathogen specialization.</title>
        <authorList>
            <person name="Cuomo C.A."/>
            <person name="Gueldener U."/>
            <person name="Xu J.-R."/>
            <person name="Trail F."/>
            <person name="Turgeon B.G."/>
            <person name="Di Pietro A."/>
            <person name="Walton J.D."/>
            <person name="Ma L.-J."/>
            <person name="Baker S.E."/>
            <person name="Rep M."/>
            <person name="Adam G."/>
            <person name="Antoniw J."/>
            <person name="Baldwin T."/>
            <person name="Calvo S.E."/>
            <person name="Chang Y.-L."/>
            <person name="DeCaprio D."/>
            <person name="Gale L.R."/>
            <person name="Gnerre S."/>
            <person name="Goswami R.S."/>
            <person name="Hammond-Kosack K."/>
            <person name="Harris L.J."/>
            <person name="Hilburn K."/>
            <person name="Kennell J.C."/>
            <person name="Kroken S."/>
            <person name="Magnuson J.K."/>
            <person name="Mannhaupt G."/>
            <person name="Mauceli E.W."/>
            <person name="Mewes H.-W."/>
            <person name="Mitterbauer R."/>
            <person name="Muehlbauer G."/>
            <person name="Muensterkoetter M."/>
            <person name="Nelson D."/>
            <person name="O'Donnell K."/>
            <person name="Ouellet T."/>
            <person name="Qi W."/>
            <person name="Quesneville H."/>
            <person name="Roncero M.I.G."/>
            <person name="Seong K.-Y."/>
            <person name="Tetko I.V."/>
            <person name="Urban M."/>
            <person name="Waalwijk C."/>
            <person name="Ward T.J."/>
            <person name="Yao J."/>
            <person name="Birren B.W."/>
            <person name="Kistler H.C."/>
        </authorList>
    </citation>
    <scope>NUCLEOTIDE SEQUENCE [LARGE SCALE GENOMIC DNA]</scope>
    <source>
        <strain evidence="3">ATCC MYA-4620 / CBS 123657 / FGSC 9075 / NRRL 31084 / PH-1</strain>
        <strain evidence="2">PH-1 / ATCC MYA-4620 / FGSC 9075 / NRRL 31084</strain>
    </source>
</reference>
<dbReference type="EnsemblFungi" id="CEF86667">
    <property type="protein sequence ID" value="CEF86667"/>
    <property type="gene ID" value="FGRRES_15301_M"/>
</dbReference>
<dbReference type="AlphaFoldDB" id="A0A098DZ95"/>
<dbReference type="EMBL" id="HG970334">
    <property type="protein sequence ID" value="CEF86667.1"/>
    <property type="molecule type" value="Genomic_DNA"/>
</dbReference>
<proteinExistence type="predicted"/>
<dbReference type="VEuPathDB" id="FungiDB:FGRAMPH1_01G18039"/>
<name>A0A098DZ95_GIBZE</name>
<accession>A0A098DZ95</accession>
<dbReference type="InParanoid" id="A0A098DZ95"/>
<keyword evidence="3" id="KW-1185">Reference proteome</keyword>
<sequence>MPLTVAATKTYDLVTQPNAPRMPISLKGPSYLQKHQTLIEVRKKKYSNQVRSAPLVQSTRFFTDIPLPS</sequence>
<gene>
    <name evidence="1" type="ORF">FGRAMPH1_01T18039</name>
</gene>
<reference evidence="1 3" key="3">
    <citation type="journal article" date="2015" name="BMC Genomics">
        <title>The completed genome sequence of the pathogenic ascomycete fungus Fusarium graminearum.</title>
        <authorList>
            <person name="King R."/>
            <person name="Urban M."/>
            <person name="Hammond-Kosack M.C."/>
            <person name="Hassani-Pak K."/>
            <person name="Hammond-Kosack K.E."/>
        </authorList>
    </citation>
    <scope>NUCLEOTIDE SEQUENCE [LARGE SCALE GENOMIC DNA]</scope>
    <source>
        <strain evidence="3">ATCC MYA-4620 / CBS 123657 / FGSC 9075 / NRRL 31084 / PH-1</strain>
        <strain evidence="1">PH-1</strain>
    </source>
</reference>
<accession>A0A0E0SJQ4</accession>
<organism evidence="1 3">
    <name type="scientific">Gibberella zeae (strain ATCC MYA-4620 / CBS 123657 / FGSC 9075 / NRRL 31084 / PH-1)</name>
    <name type="common">Wheat head blight fungus</name>
    <name type="synonym">Fusarium graminearum</name>
    <dbReference type="NCBI Taxonomy" id="229533"/>
    <lineage>
        <taxon>Eukaryota</taxon>
        <taxon>Fungi</taxon>
        <taxon>Dikarya</taxon>
        <taxon>Ascomycota</taxon>
        <taxon>Pezizomycotina</taxon>
        <taxon>Sordariomycetes</taxon>
        <taxon>Hypocreomycetidae</taxon>
        <taxon>Hypocreales</taxon>
        <taxon>Nectriaceae</taxon>
        <taxon>Fusarium</taxon>
    </lineage>
</organism>
<protein>
    <submittedName>
        <fullName evidence="1">Chromosome 3, complete genome</fullName>
    </submittedName>
</protein>
<dbReference type="Proteomes" id="UP000070720">
    <property type="component" value="Chromosome 3"/>
</dbReference>
<evidence type="ECO:0000313" key="1">
    <source>
        <dbReference type="EMBL" id="CEF86667.1"/>
    </source>
</evidence>